<sequence length="92" mass="10006">MHEETREFILTVIRDVINLPLPAQVEDGLPLGEEGLGLESLAMIELVLQLEGEYGIDLPEEDLEPQLVPNLGRFVDAVVDRRSALAAGSAAQ</sequence>
<dbReference type="AlphaFoldDB" id="A0A088DA98"/>
<protein>
    <submittedName>
        <fullName evidence="2">Putative ACP</fullName>
    </submittedName>
</protein>
<dbReference type="InterPro" id="IPR036736">
    <property type="entry name" value="ACP-like_sf"/>
</dbReference>
<dbReference type="InterPro" id="IPR009081">
    <property type="entry name" value="PP-bd_ACP"/>
</dbReference>
<reference evidence="2" key="1">
    <citation type="journal article" date="2014" name="ChemBioChem">
        <title>Biosynthesis of colabomycin E, a new manumycin-family metabolite, involves an unusual chain-length factor.</title>
        <authorList>
            <person name="Petrickova K."/>
            <person name="Pospisil S."/>
            <person name="Kuzma M."/>
            <person name="Tylova T."/>
            <person name="Jagr M."/>
            <person name="Tomek P."/>
            <person name="Chronakova A."/>
            <person name="Brabcova E."/>
            <person name="Andera L."/>
            <person name="Kristufek V."/>
            <person name="Petricek M."/>
        </authorList>
    </citation>
    <scope>NUCLEOTIDE SEQUENCE</scope>
    <source>
        <strain evidence="2">SOK1/5-04</strain>
    </source>
</reference>
<dbReference type="PROSITE" id="PS50075">
    <property type="entry name" value="CARRIER"/>
    <property type="match status" value="1"/>
</dbReference>
<feature type="domain" description="Carrier" evidence="1">
    <location>
        <begin position="3"/>
        <end position="82"/>
    </location>
</feature>
<name>A0A088DA98_9ACTN</name>
<proteinExistence type="predicted"/>
<dbReference type="Gene3D" id="1.10.1200.10">
    <property type="entry name" value="ACP-like"/>
    <property type="match status" value="1"/>
</dbReference>
<accession>A0A088DA98</accession>
<evidence type="ECO:0000259" key="1">
    <source>
        <dbReference type="PROSITE" id="PS50075"/>
    </source>
</evidence>
<evidence type="ECO:0000313" key="2">
    <source>
        <dbReference type="EMBL" id="AIL50177.1"/>
    </source>
</evidence>
<organism evidence="2">
    <name type="scientific">Streptomyces aureus</name>
    <dbReference type="NCBI Taxonomy" id="193461"/>
    <lineage>
        <taxon>Bacteria</taxon>
        <taxon>Bacillati</taxon>
        <taxon>Actinomycetota</taxon>
        <taxon>Actinomycetes</taxon>
        <taxon>Kitasatosporales</taxon>
        <taxon>Streptomycetaceae</taxon>
        <taxon>Streptomyces</taxon>
    </lineage>
</organism>
<dbReference type="EMBL" id="KF850685">
    <property type="protein sequence ID" value="AIL50177.1"/>
    <property type="molecule type" value="Genomic_DNA"/>
</dbReference>
<dbReference type="Pfam" id="PF00550">
    <property type="entry name" value="PP-binding"/>
    <property type="match status" value="1"/>
</dbReference>
<gene>
    <name evidence="2" type="primary">colC11</name>
</gene>
<dbReference type="SUPFAM" id="SSF47336">
    <property type="entry name" value="ACP-like"/>
    <property type="match status" value="1"/>
</dbReference>